<protein>
    <submittedName>
        <fullName evidence="1">Leucine Rich Repeat domain protein</fullName>
    </submittedName>
</protein>
<name>A1ZT02_MICM2</name>
<proteinExistence type="predicted"/>
<reference evidence="1 2" key="1">
    <citation type="submission" date="2007-01" db="EMBL/GenBank/DDBJ databases">
        <authorList>
            <person name="Haygood M."/>
            <person name="Podell S."/>
            <person name="Anderson C."/>
            <person name="Hopkinson B."/>
            <person name="Roe K."/>
            <person name="Barbeau K."/>
            <person name="Gaasterland T."/>
            <person name="Ferriera S."/>
            <person name="Johnson J."/>
            <person name="Kravitz S."/>
            <person name="Beeson K."/>
            <person name="Sutton G."/>
            <person name="Rogers Y.-H."/>
            <person name="Friedman R."/>
            <person name="Frazier M."/>
            <person name="Venter J.C."/>
        </authorList>
    </citation>
    <scope>NUCLEOTIDE SEQUENCE [LARGE SCALE GENOMIC DNA]</scope>
    <source>
        <strain evidence="1 2">ATCC 23134</strain>
    </source>
</reference>
<dbReference type="InterPro" id="IPR001611">
    <property type="entry name" value="Leu-rich_rpt"/>
</dbReference>
<keyword evidence="2" id="KW-1185">Reference proteome</keyword>
<comment type="caution">
    <text evidence="1">The sequence shown here is derived from an EMBL/GenBank/DDBJ whole genome shotgun (WGS) entry which is preliminary data.</text>
</comment>
<evidence type="ECO:0000313" key="2">
    <source>
        <dbReference type="Proteomes" id="UP000004095"/>
    </source>
</evidence>
<sequence length="235" mass="27477">MSEMGAPIDLYPIMTNQTSKMQLCMQYGFRNVIAKRRVYMPDEFVLTTICIELSLPYGTPLRYQDLWRLEKLQIPEYPLRNHFTFGLEDDATCLDGLQFATQLKELSIVNHEMDKSELTVLQHLTNLEILKLKGISLEVFRMKNIQNWKPIGHLLQLKELHLVDCQLEDLAFLPKSMSQLEHLNLQHNHITNLIGLIDNPAIQYCQLDVRNNPLNANDLPWQLECLKMRKVEVLY</sequence>
<gene>
    <name evidence="1" type="ORF">M23134_01736</name>
</gene>
<evidence type="ECO:0000313" key="1">
    <source>
        <dbReference type="EMBL" id="EAY26566.1"/>
    </source>
</evidence>
<dbReference type="Proteomes" id="UP000004095">
    <property type="component" value="Unassembled WGS sequence"/>
</dbReference>
<dbReference type="AlphaFoldDB" id="A1ZT02"/>
<organism evidence="1 2">
    <name type="scientific">Microscilla marina ATCC 23134</name>
    <dbReference type="NCBI Taxonomy" id="313606"/>
    <lineage>
        <taxon>Bacteria</taxon>
        <taxon>Pseudomonadati</taxon>
        <taxon>Bacteroidota</taxon>
        <taxon>Cytophagia</taxon>
        <taxon>Cytophagales</taxon>
        <taxon>Microscillaceae</taxon>
        <taxon>Microscilla</taxon>
    </lineage>
</organism>
<dbReference type="Gene3D" id="3.80.10.10">
    <property type="entry name" value="Ribonuclease Inhibitor"/>
    <property type="match status" value="1"/>
</dbReference>
<dbReference type="EMBL" id="AAWS01000033">
    <property type="protein sequence ID" value="EAY26566.1"/>
    <property type="molecule type" value="Genomic_DNA"/>
</dbReference>
<accession>A1ZT02</accession>
<dbReference type="PROSITE" id="PS51450">
    <property type="entry name" value="LRR"/>
    <property type="match status" value="1"/>
</dbReference>
<dbReference type="SUPFAM" id="SSF52058">
    <property type="entry name" value="L domain-like"/>
    <property type="match status" value="1"/>
</dbReference>
<dbReference type="InterPro" id="IPR032675">
    <property type="entry name" value="LRR_dom_sf"/>
</dbReference>